<feature type="domain" description="PH" evidence="2">
    <location>
        <begin position="1445"/>
        <end position="1561"/>
    </location>
</feature>
<dbReference type="PANTHER" id="PTHR36100">
    <property type="entry name" value="BUD SITE SELECTION PROTEIN 4"/>
    <property type="match status" value="1"/>
</dbReference>
<feature type="compositionally biased region" description="Polar residues" evidence="1">
    <location>
        <begin position="383"/>
        <end position="396"/>
    </location>
</feature>
<organism evidence="3 4">
    <name type="scientific">Naematelia encephala</name>
    <dbReference type="NCBI Taxonomy" id="71784"/>
    <lineage>
        <taxon>Eukaryota</taxon>
        <taxon>Fungi</taxon>
        <taxon>Dikarya</taxon>
        <taxon>Basidiomycota</taxon>
        <taxon>Agaricomycotina</taxon>
        <taxon>Tremellomycetes</taxon>
        <taxon>Tremellales</taxon>
        <taxon>Naemateliaceae</taxon>
        <taxon>Naematelia</taxon>
    </lineage>
</organism>
<dbReference type="InterPro" id="IPR052007">
    <property type="entry name" value="Bud4"/>
</dbReference>
<feature type="region of interest" description="Disordered" evidence="1">
    <location>
        <begin position="1"/>
        <end position="445"/>
    </location>
</feature>
<dbReference type="GO" id="GO:0005525">
    <property type="term" value="F:GTP binding"/>
    <property type="evidence" value="ECO:0007669"/>
    <property type="project" value="TreeGrafter"/>
</dbReference>
<protein>
    <recommendedName>
        <fullName evidence="2">PH domain-containing protein</fullName>
    </recommendedName>
</protein>
<feature type="compositionally biased region" description="Polar residues" evidence="1">
    <location>
        <begin position="30"/>
        <end position="48"/>
    </location>
</feature>
<sequence length="1561" mass="168586">MKQGKPGVQVHAPEMSHNASPAHRLRLHDPSTSAANATRNSIISSSAKGWSPLQINKRDSTTSPLKPSPNLSSPEKSPNGLTASPRRTSNSFKHVARNSLVSNSPFKSPTTTQGQQAAGLALDPTARDGVIHERRYAAPRPLGQTPDKAAGIAATPKSAIGLGITATRPRSTSRTPSGSRSAVSGTRKVSGEKAKVAFPTASMERRVSGDRKVSGSKENDSPDVRAGRRVPRASVGLKGLAKNEYVSKSPFLSQSKRIPSGDQPPSRTYDSPSGPSPKTIPIHRDDIFSSPSPRRTSNSRRRSSPSPSSLRPGAQTSDSPTPSPPRTFVNPSTLNLAPASRPSPLGLPTLGHAIQDEMTPTPTPHKSSMTPSRRLRGPRDLSGNESPTRKTVTFQSVPDVKEFERMSVEGSADGSFDVDKEEDHEWLEDEHREDSLEEILSSSSIGGSQELLDKLGVLRVANPDTSPILSDMGHVNNDESTTADFVNTLIEEGLFSPPQLPTPAFEDQPTFELPLEDDTEPKISFLSTPSLGDSVHATPLLAEMPQLDAPFYPKTDSDGVPYGRSHHAERAVIAHSFPPMGEMPSLEQPRLPHEADHGMLLNANAAQPALPVRPTTPTDNGPRAHQSGAMHDPFITIQTATDIISPPRERSEDGIPLGRTSHAERVHAARVLATQSIGLGMPRSAAVAKGLTHAQTSDSSKESVRTLSGREVNVDEREVMFDVSFEDLPLEDEPKSRGLPKPPKPEPLDVPSPVTSPAKVVQQDDKAEKRSSKLNFSLPFIGLTSPFSISAPTIDNPRIPSSGSSEDDQERPLTPPPITTHNQSKDSPHRLPELEFGDLILSDKKPSPTYYDPFASNGDGEEKAMAVAVKPLEVSSPVKADFAPKSVTAEGSTTTRVRQRISREAIRETIQKRIADGSISKRSSFMAAPSTIQQKIIAPDHSSAADKDLPPPPPTKDTLGFPMTKASTTDASPSRQSSSDRPAMRPRSHTQSAHDVLKAGEKDGLIDEPRSALDKLVADISPNPPVIAVEPQSKLVGILQKPKQAQMLVPPPVARTPSDSGMKGSADSVVSKRQDKAGEGRSVSGISSGSRKSRRSLSTGDMGEEADAVKTFRHSAVNSRLTLGGIQDDGVSMLEAFREDIGHIGSERGYKVRERPTVKARYGDKIGHSRTGGDIDNGKAWRSLRRPSDMNEHAAEIRAMRARDASNGKTSATVFVKVLGVEGLAIPIPEHQTMFCITLDNGIDYIRTPYTVLAEGARVNQEFSLVEHPNFEFSLSLDIRRDPHILKALHEKSNAPIATLAVSSPAKASGFRGLFGSPRKPKAGRPDSRAGTPQPPAAVQIDNIARYLATPTSSTIAKTHVAFKPIAKNCEAKVLEIRYPMFAMFKGEPDRSSVAPEASGSRKQVAKITLQIFRLPPLPGLKPEDLPGSIDECLRGIRHHAWHEHEYHEGILTQQGADCALPRRRMFKLIGGNLVAINEVTKKQVASIDLRRMTAVVDLNQGNNGGAGGSPKSTRTAMTYRPRDSDEAWAVRPRSFRVEFGEDDDEGIMFVADRNEDKTVW</sequence>
<feature type="region of interest" description="Disordered" evidence="1">
    <location>
        <begin position="914"/>
        <end position="1006"/>
    </location>
</feature>
<feature type="compositionally biased region" description="Low complexity" evidence="1">
    <location>
        <begin position="165"/>
        <end position="182"/>
    </location>
</feature>
<feature type="region of interest" description="Disordered" evidence="1">
    <location>
        <begin position="1311"/>
        <end position="1336"/>
    </location>
</feature>
<evidence type="ECO:0000256" key="1">
    <source>
        <dbReference type="SAM" id="MobiDB-lite"/>
    </source>
</evidence>
<feature type="compositionally biased region" description="Basic and acidic residues" evidence="1">
    <location>
        <begin position="1070"/>
        <end position="1079"/>
    </location>
</feature>
<evidence type="ECO:0000313" key="4">
    <source>
        <dbReference type="Proteomes" id="UP000193986"/>
    </source>
</evidence>
<feature type="compositionally biased region" description="Low complexity" evidence="1">
    <location>
        <begin position="304"/>
        <end position="320"/>
    </location>
</feature>
<feature type="compositionally biased region" description="Low complexity" evidence="1">
    <location>
        <begin position="61"/>
        <end position="79"/>
    </location>
</feature>
<dbReference type="PROSITE" id="PS50003">
    <property type="entry name" value="PH_DOMAIN"/>
    <property type="match status" value="1"/>
</dbReference>
<dbReference type="PANTHER" id="PTHR36100:SF1">
    <property type="entry name" value="BUD SITE SELECTION PROTEIN 4"/>
    <property type="match status" value="1"/>
</dbReference>
<evidence type="ECO:0000259" key="2">
    <source>
        <dbReference type="PROSITE" id="PS50003"/>
    </source>
</evidence>
<feature type="compositionally biased region" description="Basic and acidic residues" evidence="1">
    <location>
        <begin position="995"/>
        <end position="1006"/>
    </location>
</feature>
<feature type="region of interest" description="Disordered" evidence="1">
    <location>
        <begin position="1501"/>
        <end position="1524"/>
    </location>
</feature>
<evidence type="ECO:0000313" key="3">
    <source>
        <dbReference type="EMBL" id="ORY25090.1"/>
    </source>
</evidence>
<feature type="compositionally biased region" description="Polar residues" evidence="1">
    <location>
        <begin position="358"/>
        <end position="371"/>
    </location>
</feature>
<comment type="caution">
    <text evidence="3">The sequence shown here is derived from an EMBL/GenBank/DDBJ whole genome shotgun (WGS) entry which is preliminary data.</text>
</comment>
<feature type="compositionally biased region" description="Basic and acidic residues" evidence="1">
    <location>
        <begin position="417"/>
        <end position="434"/>
    </location>
</feature>
<feature type="compositionally biased region" description="Polar residues" evidence="1">
    <location>
        <begin position="785"/>
        <end position="804"/>
    </location>
</feature>
<feature type="region of interest" description="Disordered" evidence="1">
    <location>
        <begin position="724"/>
        <end position="831"/>
    </location>
</feature>
<proteinExistence type="predicted"/>
<dbReference type="STRING" id="71784.A0A1Y2AS13"/>
<feature type="compositionally biased region" description="Basic and acidic residues" evidence="1">
    <location>
        <begin position="762"/>
        <end position="771"/>
    </location>
</feature>
<feature type="compositionally biased region" description="Polar residues" evidence="1">
    <location>
        <begin position="99"/>
        <end position="116"/>
    </location>
</feature>
<dbReference type="OrthoDB" id="2123378at2759"/>
<feature type="region of interest" description="Disordered" evidence="1">
    <location>
        <begin position="689"/>
        <end position="709"/>
    </location>
</feature>
<keyword evidence="4" id="KW-1185">Reference proteome</keyword>
<reference evidence="3 4" key="1">
    <citation type="submission" date="2016-07" db="EMBL/GenBank/DDBJ databases">
        <title>Pervasive Adenine N6-methylation of Active Genes in Fungi.</title>
        <authorList>
            <consortium name="DOE Joint Genome Institute"/>
            <person name="Mondo S.J."/>
            <person name="Dannebaum R.O."/>
            <person name="Kuo R.C."/>
            <person name="Labutti K."/>
            <person name="Haridas S."/>
            <person name="Kuo A."/>
            <person name="Salamov A."/>
            <person name="Ahrendt S.R."/>
            <person name="Lipzen A."/>
            <person name="Sullivan W."/>
            <person name="Andreopoulos W.B."/>
            <person name="Clum A."/>
            <person name="Lindquist E."/>
            <person name="Daum C."/>
            <person name="Ramamoorthy G.K."/>
            <person name="Gryganskyi A."/>
            <person name="Culley D."/>
            <person name="Magnuson J.K."/>
            <person name="James T.Y."/>
            <person name="O'Malley M.A."/>
            <person name="Stajich J.E."/>
            <person name="Spatafora J.W."/>
            <person name="Visel A."/>
            <person name="Grigoriev I.V."/>
        </authorList>
    </citation>
    <scope>NUCLEOTIDE SEQUENCE [LARGE SCALE GENOMIC DNA]</scope>
    <source>
        <strain evidence="3 4">68-887.2</strain>
    </source>
</reference>
<dbReference type="InterPro" id="IPR001849">
    <property type="entry name" value="PH_domain"/>
</dbReference>
<name>A0A1Y2AS13_9TREE</name>
<feature type="region of interest" description="Disordered" evidence="1">
    <location>
        <begin position="1049"/>
        <end position="1105"/>
    </location>
</feature>
<feature type="compositionally biased region" description="Polar residues" evidence="1">
    <location>
        <begin position="965"/>
        <end position="980"/>
    </location>
</feature>
<feature type="compositionally biased region" description="Basic and acidic residues" evidence="1">
    <location>
        <begin position="125"/>
        <end position="136"/>
    </location>
</feature>
<feature type="compositionally biased region" description="Low complexity" evidence="1">
    <location>
        <begin position="1080"/>
        <end position="1090"/>
    </location>
</feature>
<dbReference type="InParanoid" id="A0A1Y2AS13"/>
<feature type="compositionally biased region" description="Polar residues" evidence="1">
    <location>
        <begin position="250"/>
        <end position="273"/>
    </location>
</feature>
<accession>A0A1Y2AS13</accession>
<feature type="compositionally biased region" description="Basic and acidic residues" evidence="1">
    <location>
        <begin position="203"/>
        <end position="226"/>
    </location>
</feature>
<feature type="compositionally biased region" description="Polar residues" evidence="1">
    <location>
        <begin position="80"/>
        <end position="92"/>
    </location>
</feature>
<gene>
    <name evidence="3" type="ORF">BCR39DRAFT_309113</name>
</gene>
<dbReference type="Proteomes" id="UP000193986">
    <property type="component" value="Unassembled WGS sequence"/>
</dbReference>
<dbReference type="EMBL" id="MCFC01000061">
    <property type="protein sequence ID" value="ORY25090.1"/>
    <property type="molecule type" value="Genomic_DNA"/>
</dbReference>